<sequence length="281" mass="31069">MNSQTRLSRKQLIWILVAIFAFFCFCWIYPFLWMVSASFKTTMEIFQKGLNLIPDRIHFENYWRAWVKGGFSGYFMNSVITTVFTILIVVIRCALAGYVLARYNFRGKTIILSVLIATFLIPVGTTIIPTVELSQKMGLLNSRTGLILAMAGGGQVTSILLYKGFFEQLPESLPEAAVIDGAGFFTVFSRIMLPMTGPVTATVTILTFMTAWNNFMIPLVFTFGTPSLRTLPVGMMAFQGANETDWSGMAAAGTMSLIPIVVCFIVLQKYFVSGIAGAVKG</sequence>
<evidence type="ECO:0000256" key="1">
    <source>
        <dbReference type="ARBA" id="ARBA00004651"/>
    </source>
</evidence>
<evidence type="ECO:0000256" key="2">
    <source>
        <dbReference type="ARBA" id="ARBA00022448"/>
    </source>
</evidence>
<evidence type="ECO:0000256" key="3">
    <source>
        <dbReference type="ARBA" id="ARBA00022475"/>
    </source>
</evidence>
<name>A0A7T7XNQ9_9SPIR</name>
<dbReference type="SUPFAM" id="SSF161098">
    <property type="entry name" value="MetI-like"/>
    <property type="match status" value="1"/>
</dbReference>
<dbReference type="Gene3D" id="1.10.3720.10">
    <property type="entry name" value="MetI-like"/>
    <property type="match status" value="1"/>
</dbReference>
<dbReference type="CDD" id="cd06261">
    <property type="entry name" value="TM_PBP2"/>
    <property type="match status" value="1"/>
</dbReference>
<evidence type="ECO:0000313" key="10">
    <source>
        <dbReference type="Proteomes" id="UP000595917"/>
    </source>
</evidence>
<comment type="subcellular location">
    <subcellularLocation>
        <location evidence="1 7">Cell membrane</location>
        <topology evidence="1 7">Multi-pass membrane protein</topology>
    </subcellularLocation>
</comment>
<protein>
    <submittedName>
        <fullName evidence="9">Carbohydrate ABC transporter permease</fullName>
    </submittedName>
</protein>
<dbReference type="KEGG" id="bhc:JFL75_01460"/>
<gene>
    <name evidence="9" type="ORF">JFL75_01460</name>
</gene>
<accession>A0A7T7XNQ9</accession>
<dbReference type="RefSeq" id="WP_215626916.1">
    <property type="nucleotide sequence ID" value="NZ_CP067089.2"/>
</dbReference>
<organism evidence="9 10">
    <name type="scientific">Breznakiella homolactica</name>
    <dbReference type="NCBI Taxonomy" id="2798577"/>
    <lineage>
        <taxon>Bacteria</taxon>
        <taxon>Pseudomonadati</taxon>
        <taxon>Spirochaetota</taxon>
        <taxon>Spirochaetia</taxon>
        <taxon>Spirochaetales</taxon>
        <taxon>Breznakiellaceae</taxon>
        <taxon>Breznakiella</taxon>
    </lineage>
</organism>
<comment type="similarity">
    <text evidence="7">Belongs to the binding-protein-dependent transport system permease family.</text>
</comment>
<dbReference type="InterPro" id="IPR000515">
    <property type="entry name" value="MetI-like"/>
</dbReference>
<dbReference type="PANTHER" id="PTHR43744:SF3">
    <property type="entry name" value="LACTOSE TRANSPORT SYSTEM PERMEASE PROTEIN LACG"/>
    <property type="match status" value="1"/>
</dbReference>
<feature type="transmembrane region" description="Helical" evidence="7">
    <location>
        <begin position="12"/>
        <end position="33"/>
    </location>
</feature>
<dbReference type="AlphaFoldDB" id="A0A7T7XNQ9"/>
<dbReference type="PANTHER" id="PTHR43744">
    <property type="entry name" value="ABC TRANSPORTER PERMEASE PROTEIN MG189-RELATED-RELATED"/>
    <property type="match status" value="1"/>
</dbReference>
<dbReference type="InterPro" id="IPR035906">
    <property type="entry name" value="MetI-like_sf"/>
</dbReference>
<dbReference type="EMBL" id="CP067089">
    <property type="protein sequence ID" value="QQO09613.1"/>
    <property type="molecule type" value="Genomic_DNA"/>
</dbReference>
<keyword evidence="3" id="KW-1003">Cell membrane</keyword>
<feature type="transmembrane region" description="Helical" evidence="7">
    <location>
        <begin position="110"/>
        <end position="131"/>
    </location>
</feature>
<keyword evidence="5 7" id="KW-1133">Transmembrane helix</keyword>
<evidence type="ECO:0000259" key="8">
    <source>
        <dbReference type="PROSITE" id="PS50928"/>
    </source>
</evidence>
<keyword evidence="4 7" id="KW-0812">Transmembrane</keyword>
<reference evidence="9" key="1">
    <citation type="submission" date="2021-01" db="EMBL/GenBank/DDBJ databases">
        <title>Description of Breznakiella homolactica.</title>
        <authorList>
            <person name="Song Y."/>
            <person name="Brune A."/>
        </authorList>
    </citation>
    <scope>NUCLEOTIDE SEQUENCE</scope>
    <source>
        <strain evidence="9">RmG30</strain>
    </source>
</reference>
<keyword evidence="2 7" id="KW-0813">Transport</keyword>
<evidence type="ECO:0000256" key="6">
    <source>
        <dbReference type="ARBA" id="ARBA00023136"/>
    </source>
</evidence>
<evidence type="ECO:0000256" key="7">
    <source>
        <dbReference type="RuleBase" id="RU363032"/>
    </source>
</evidence>
<dbReference type="GO" id="GO:0005886">
    <property type="term" value="C:plasma membrane"/>
    <property type="evidence" value="ECO:0007669"/>
    <property type="project" value="UniProtKB-SubCell"/>
</dbReference>
<feature type="transmembrane region" description="Helical" evidence="7">
    <location>
        <begin position="143"/>
        <end position="162"/>
    </location>
</feature>
<feature type="domain" description="ABC transmembrane type-1" evidence="8">
    <location>
        <begin position="75"/>
        <end position="267"/>
    </location>
</feature>
<dbReference type="Proteomes" id="UP000595917">
    <property type="component" value="Chromosome"/>
</dbReference>
<feature type="transmembrane region" description="Helical" evidence="7">
    <location>
        <begin position="74"/>
        <end position="98"/>
    </location>
</feature>
<dbReference type="GO" id="GO:0055085">
    <property type="term" value="P:transmembrane transport"/>
    <property type="evidence" value="ECO:0007669"/>
    <property type="project" value="InterPro"/>
</dbReference>
<dbReference type="PROSITE" id="PS50928">
    <property type="entry name" value="ABC_TM1"/>
    <property type="match status" value="1"/>
</dbReference>
<feature type="transmembrane region" description="Helical" evidence="7">
    <location>
        <begin position="246"/>
        <end position="267"/>
    </location>
</feature>
<proteinExistence type="inferred from homology"/>
<keyword evidence="6 7" id="KW-0472">Membrane</keyword>
<evidence type="ECO:0000256" key="4">
    <source>
        <dbReference type="ARBA" id="ARBA00022692"/>
    </source>
</evidence>
<keyword evidence="10" id="KW-1185">Reference proteome</keyword>
<evidence type="ECO:0000313" key="9">
    <source>
        <dbReference type="EMBL" id="QQO09613.1"/>
    </source>
</evidence>
<evidence type="ECO:0000256" key="5">
    <source>
        <dbReference type="ARBA" id="ARBA00022989"/>
    </source>
</evidence>
<dbReference type="Pfam" id="PF00528">
    <property type="entry name" value="BPD_transp_1"/>
    <property type="match status" value="1"/>
</dbReference>